<dbReference type="EMBL" id="UYJE01001313">
    <property type="protein sequence ID" value="VDI01150.1"/>
    <property type="molecule type" value="Genomic_DNA"/>
</dbReference>
<name>A0A8B6C945_MYTGA</name>
<evidence type="ECO:0000256" key="1">
    <source>
        <dbReference type="SAM" id="MobiDB-lite"/>
    </source>
</evidence>
<evidence type="ECO:0000313" key="3">
    <source>
        <dbReference type="Proteomes" id="UP000596742"/>
    </source>
</evidence>
<feature type="compositionally biased region" description="Polar residues" evidence="1">
    <location>
        <begin position="14"/>
        <end position="35"/>
    </location>
</feature>
<organism evidence="2 3">
    <name type="scientific">Mytilus galloprovincialis</name>
    <name type="common">Mediterranean mussel</name>
    <dbReference type="NCBI Taxonomy" id="29158"/>
    <lineage>
        <taxon>Eukaryota</taxon>
        <taxon>Metazoa</taxon>
        <taxon>Spiralia</taxon>
        <taxon>Lophotrochozoa</taxon>
        <taxon>Mollusca</taxon>
        <taxon>Bivalvia</taxon>
        <taxon>Autobranchia</taxon>
        <taxon>Pteriomorphia</taxon>
        <taxon>Mytilida</taxon>
        <taxon>Mytiloidea</taxon>
        <taxon>Mytilidae</taxon>
        <taxon>Mytilinae</taxon>
        <taxon>Mytilus</taxon>
    </lineage>
</organism>
<reference evidence="2" key="1">
    <citation type="submission" date="2018-11" db="EMBL/GenBank/DDBJ databases">
        <authorList>
            <person name="Alioto T."/>
            <person name="Alioto T."/>
        </authorList>
    </citation>
    <scope>NUCLEOTIDE SEQUENCE</scope>
</reference>
<dbReference type="OrthoDB" id="6047696at2759"/>
<proteinExistence type="predicted"/>
<comment type="caution">
    <text evidence="2">The sequence shown here is derived from an EMBL/GenBank/DDBJ whole genome shotgun (WGS) entry which is preliminary data.</text>
</comment>
<feature type="region of interest" description="Disordered" evidence="1">
    <location>
        <begin position="1"/>
        <end position="59"/>
    </location>
</feature>
<dbReference type="Proteomes" id="UP000596742">
    <property type="component" value="Unassembled WGS sequence"/>
</dbReference>
<evidence type="ECO:0000313" key="2">
    <source>
        <dbReference type="EMBL" id="VDI01150.1"/>
    </source>
</evidence>
<keyword evidence="3" id="KW-1185">Reference proteome</keyword>
<accession>A0A8B6C945</accession>
<dbReference type="InterPro" id="IPR036034">
    <property type="entry name" value="PDZ_sf"/>
</dbReference>
<protein>
    <submittedName>
        <fullName evidence="2">Uncharacterized protein</fullName>
    </submittedName>
</protein>
<gene>
    <name evidence="2" type="ORF">MGAL_10B002555</name>
</gene>
<dbReference type="Gene3D" id="2.30.42.10">
    <property type="match status" value="1"/>
</dbReference>
<sequence>MDIKIEENEDFSVENDNQTSISNSRDSAKNNCMQEQDQDEEHASSFKNKTTESPLEECNTEMADSGVEQIEINAVQWLHGNIKTRYNDNHGFQHIFMFDSKTTQTLLIRNGDQLLSINDDDVTVLPNKDVVELLEKILLKTNTTMTYWRPSTNSVTVLKFCLFLSGEIIRARFIDASTTPVGPDWTKNQFRVVVFNKTGTNLFMQHLESQRNSIVFKELSSGEPGKKACDFVESRFLEDRRIESNGMYAFYIRRYSTIFKNKEKKYLHVPDDGTLDLVDEISKSSIFELIPALLYAFLVMKERLSNRCMKLEGDEGTFVGVNYKPIRNIGDEFRFQLSRCREQCNLKLSTKNCVII</sequence>
<dbReference type="SUPFAM" id="SSF50156">
    <property type="entry name" value="PDZ domain-like"/>
    <property type="match status" value="1"/>
</dbReference>
<dbReference type="AlphaFoldDB" id="A0A8B6C945"/>